<evidence type="ECO:0000256" key="2">
    <source>
        <dbReference type="ARBA" id="ARBA00023235"/>
    </source>
</evidence>
<dbReference type="GO" id="GO:0160140">
    <property type="term" value="F:23S rRNA pseudouridine(1911/1915/1917) synthase activity"/>
    <property type="evidence" value="ECO:0007669"/>
    <property type="project" value="UniProtKB-EC"/>
</dbReference>
<evidence type="ECO:0000259" key="7">
    <source>
        <dbReference type="SMART" id="SM00363"/>
    </source>
</evidence>
<comment type="caution">
    <text evidence="8">The sequence shown here is derived from an EMBL/GenBank/DDBJ whole genome shotgun (WGS) entry which is preliminary data.</text>
</comment>
<comment type="function">
    <text evidence="5">Responsible for synthesis of pseudouridine from uracil.</text>
</comment>
<evidence type="ECO:0000313" key="9">
    <source>
        <dbReference type="Proteomes" id="UP001597106"/>
    </source>
</evidence>
<dbReference type="PANTHER" id="PTHR21600">
    <property type="entry name" value="MITOCHONDRIAL RNA PSEUDOURIDINE SYNTHASE"/>
    <property type="match status" value="1"/>
</dbReference>
<dbReference type="SUPFAM" id="SSF55120">
    <property type="entry name" value="Pseudouridine synthase"/>
    <property type="match status" value="1"/>
</dbReference>
<feature type="domain" description="RNA-binding S4" evidence="7">
    <location>
        <begin position="23"/>
        <end position="88"/>
    </location>
</feature>
<evidence type="ECO:0000256" key="4">
    <source>
        <dbReference type="PROSITE-ProRule" id="PRU00182"/>
    </source>
</evidence>
<dbReference type="PROSITE" id="PS50889">
    <property type="entry name" value="S4"/>
    <property type="match status" value="1"/>
</dbReference>
<dbReference type="Pfam" id="PF00849">
    <property type="entry name" value="PseudoU_synth_2"/>
    <property type="match status" value="1"/>
</dbReference>
<accession>A0ABW3GIJ3</accession>
<dbReference type="InterPro" id="IPR006225">
    <property type="entry name" value="PsdUridine_synth_RluC/D"/>
</dbReference>
<dbReference type="NCBIfam" id="TIGR00005">
    <property type="entry name" value="rluA_subfam"/>
    <property type="match status" value="1"/>
</dbReference>
<dbReference type="CDD" id="cd02869">
    <property type="entry name" value="PseudoU_synth_RluA_like"/>
    <property type="match status" value="1"/>
</dbReference>
<comment type="catalytic activity">
    <reaction evidence="5">
        <text>a uridine in RNA = a pseudouridine in RNA</text>
        <dbReference type="Rhea" id="RHEA:48348"/>
        <dbReference type="Rhea" id="RHEA-COMP:12068"/>
        <dbReference type="Rhea" id="RHEA-COMP:12069"/>
        <dbReference type="ChEBI" id="CHEBI:65314"/>
        <dbReference type="ChEBI" id="CHEBI:65315"/>
    </reaction>
</comment>
<dbReference type="Gene3D" id="3.10.290.10">
    <property type="entry name" value="RNA-binding S4 domain"/>
    <property type="match status" value="1"/>
</dbReference>
<dbReference type="SMART" id="SM00363">
    <property type="entry name" value="S4"/>
    <property type="match status" value="1"/>
</dbReference>
<evidence type="ECO:0000256" key="3">
    <source>
        <dbReference type="ARBA" id="ARBA00036882"/>
    </source>
</evidence>
<organism evidence="8 9">
    <name type="scientific">Methylophilus glucosoxydans</name>
    <dbReference type="NCBI Taxonomy" id="752553"/>
    <lineage>
        <taxon>Bacteria</taxon>
        <taxon>Pseudomonadati</taxon>
        <taxon>Pseudomonadota</taxon>
        <taxon>Betaproteobacteria</taxon>
        <taxon>Nitrosomonadales</taxon>
        <taxon>Methylophilaceae</taxon>
        <taxon>Methylophilus</taxon>
    </lineage>
</organism>
<dbReference type="InterPro" id="IPR006145">
    <property type="entry name" value="PsdUridine_synth_RsuA/RluA"/>
</dbReference>
<dbReference type="SUPFAM" id="SSF55174">
    <property type="entry name" value="Alpha-L RNA-binding motif"/>
    <property type="match status" value="1"/>
</dbReference>
<dbReference type="PROSITE" id="PS01129">
    <property type="entry name" value="PSI_RLU"/>
    <property type="match status" value="1"/>
</dbReference>
<dbReference type="InterPro" id="IPR002942">
    <property type="entry name" value="S4_RNA-bd"/>
</dbReference>
<feature type="compositionally biased region" description="Acidic residues" evidence="6">
    <location>
        <begin position="343"/>
        <end position="376"/>
    </location>
</feature>
<evidence type="ECO:0000256" key="1">
    <source>
        <dbReference type="ARBA" id="ARBA00010876"/>
    </source>
</evidence>
<dbReference type="InterPro" id="IPR050188">
    <property type="entry name" value="RluA_PseudoU_synthase"/>
</dbReference>
<dbReference type="RefSeq" id="WP_379076012.1">
    <property type="nucleotide sequence ID" value="NZ_JBHTJW010000002.1"/>
</dbReference>
<dbReference type="Proteomes" id="UP001597106">
    <property type="component" value="Unassembled WGS sequence"/>
</dbReference>
<reference evidence="9" key="1">
    <citation type="journal article" date="2019" name="Int. J. Syst. Evol. Microbiol.">
        <title>The Global Catalogue of Microorganisms (GCM) 10K type strain sequencing project: providing services to taxonomists for standard genome sequencing and annotation.</title>
        <authorList>
            <consortium name="The Broad Institute Genomics Platform"/>
            <consortium name="The Broad Institute Genome Sequencing Center for Infectious Disease"/>
            <person name="Wu L."/>
            <person name="Ma J."/>
        </authorList>
    </citation>
    <scope>NUCLEOTIDE SEQUENCE [LARGE SCALE GENOMIC DNA]</scope>
    <source>
        <strain evidence="9">CCUG 59685</strain>
    </source>
</reference>
<keyword evidence="9" id="KW-1185">Reference proteome</keyword>
<sequence>MLFENMKESTSLQLVVPSNLGGQRLDLALQQMLPDHSRSRLQAWIKEGLVLLDGKAPTAKTKVWGGERLVVTPPKNAQDNAFEPEDIALDVVYEDDALIIINKPAGLVVHPAAGNWSGTLLNALLFHWPALKEVPRAGIVHRLDKDTSGLLVVAKTLEAQTSLVRQLQARTVKREYRAIVWGQLWRNGKVDQPIGRHPHHRTKMAVVRRGKTAITHYEILERFGTNTYLRCNLETGRTHQIRVHLQHLKAPMVGDPLYGIGNIIPHKMMTPELREVIGNFKRQALHAIKLGLIHPVTNAPMEWQIELADDMRELLDAMRTTDLPDEPLAPVDFNVDENGLFIGEDDEDWGDEDFDEDLDAELDEDAWDEEGEEDEA</sequence>
<dbReference type="InterPro" id="IPR020103">
    <property type="entry name" value="PsdUridine_synth_cat_dom_sf"/>
</dbReference>
<evidence type="ECO:0000256" key="5">
    <source>
        <dbReference type="RuleBase" id="RU362028"/>
    </source>
</evidence>
<dbReference type="Pfam" id="PF01479">
    <property type="entry name" value="S4"/>
    <property type="match status" value="1"/>
</dbReference>
<keyword evidence="4" id="KW-0694">RNA-binding</keyword>
<dbReference type="CDD" id="cd00165">
    <property type="entry name" value="S4"/>
    <property type="match status" value="1"/>
</dbReference>
<dbReference type="PANTHER" id="PTHR21600:SF44">
    <property type="entry name" value="RIBOSOMAL LARGE SUBUNIT PSEUDOURIDINE SYNTHASE D"/>
    <property type="match status" value="1"/>
</dbReference>
<dbReference type="EC" id="5.4.99.-" evidence="5"/>
<dbReference type="InterPro" id="IPR036986">
    <property type="entry name" value="S4_RNA-bd_sf"/>
</dbReference>
<keyword evidence="2 5" id="KW-0413">Isomerase</keyword>
<evidence type="ECO:0000256" key="6">
    <source>
        <dbReference type="SAM" id="MobiDB-lite"/>
    </source>
</evidence>
<comment type="similarity">
    <text evidence="1 5">Belongs to the pseudouridine synthase RluA family.</text>
</comment>
<dbReference type="EMBL" id="JBHTJW010000002">
    <property type="protein sequence ID" value="MFD0930034.1"/>
    <property type="molecule type" value="Genomic_DNA"/>
</dbReference>
<gene>
    <name evidence="8" type="primary">rluD</name>
    <name evidence="8" type="ORF">ACFQ1T_09615</name>
</gene>
<dbReference type="NCBIfam" id="NF008385">
    <property type="entry name" value="PRK11180.1"/>
    <property type="match status" value="1"/>
</dbReference>
<dbReference type="InterPro" id="IPR006224">
    <property type="entry name" value="PsdUridine_synth_RluA-like_CS"/>
</dbReference>
<name>A0ABW3GIJ3_9PROT</name>
<comment type="catalytic activity">
    <reaction evidence="3">
        <text>uridine(1911/1915/1917) in 23S rRNA = pseudouridine(1911/1915/1917) in 23S rRNA</text>
        <dbReference type="Rhea" id="RHEA:42524"/>
        <dbReference type="Rhea" id="RHEA-COMP:10097"/>
        <dbReference type="Rhea" id="RHEA-COMP:10098"/>
        <dbReference type="ChEBI" id="CHEBI:65314"/>
        <dbReference type="ChEBI" id="CHEBI:65315"/>
        <dbReference type="EC" id="5.4.99.23"/>
    </reaction>
</comment>
<dbReference type="Gene3D" id="3.30.2350.10">
    <property type="entry name" value="Pseudouridine synthase"/>
    <property type="match status" value="1"/>
</dbReference>
<evidence type="ECO:0000313" key="8">
    <source>
        <dbReference type="EMBL" id="MFD0930034.1"/>
    </source>
</evidence>
<proteinExistence type="inferred from homology"/>
<protein>
    <recommendedName>
        <fullName evidence="5">Pseudouridine synthase</fullName>
        <ecNumber evidence="5">5.4.99.-</ecNumber>
    </recommendedName>
</protein>
<feature type="region of interest" description="Disordered" evidence="6">
    <location>
        <begin position="341"/>
        <end position="376"/>
    </location>
</feature>